<dbReference type="Gene3D" id="2.40.30.130">
    <property type="match status" value="1"/>
</dbReference>
<proteinExistence type="inferred from homology"/>
<name>A0ABY3PLC3_9CYAN</name>
<dbReference type="InterPro" id="IPR018163">
    <property type="entry name" value="Thr/Ala-tRNA-synth_IIc_edit"/>
</dbReference>
<evidence type="ECO:0000256" key="7">
    <source>
        <dbReference type="ARBA" id="ARBA00022917"/>
    </source>
</evidence>
<dbReference type="RefSeq" id="WP_230841527.1">
    <property type="nucleotide sequence ID" value="NZ_CP063845.1"/>
</dbReference>
<evidence type="ECO:0000256" key="5">
    <source>
        <dbReference type="ARBA" id="ARBA00022840"/>
    </source>
</evidence>
<dbReference type="InterPro" id="IPR012947">
    <property type="entry name" value="tRNA_SAD"/>
</dbReference>
<keyword evidence="5" id="KW-0067">ATP-binding</keyword>
<dbReference type="PANTHER" id="PTHR11777">
    <property type="entry name" value="ALANYL-TRNA SYNTHETASE"/>
    <property type="match status" value="1"/>
</dbReference>
<protein>
    <recommendedName>
        <fullName evidence="10">Alanyl-transfer RNA synthetases family profile domain-containing protein</fullName>
    </recommendedName>
</protein>
<keyword evidence="6" id="KW-0694">RNA-binding</keyword>
<evidence type="ECO:0000256" key="8">
    <source>
        <dbReference type="ARBA" id="ARBA00023146"/>
    </source>
</evidence>
<evidence type="ECO:0000256" key="3">
    <source>
        <dbReference type="ARBA" id="ARBA00022598"/>
    </source>
</evidence>
<dbReference type="Pfam" id="PF07973">
    <property type="entry name" value="tRNA_SAD"/>
    <property type="match status" value="1"/>
</dbReference>
<dbReference type="Proteomes" id="UP001054846">
    <property type="component" value="Chromosome"/>
</dbReference>
<evidence type="ECO:0000256" key="6">
    <source>
        <dbReference type="ARBA" id="ARBA00022884"/>
    </source>
</evidence>
<accession>A0ABY3PLC3</accession>
<dbReference type="Gene3D" id="3.30.980.10">
    <property type="entry name" value="Threonyl-trna Synthetase, Chain A, domain 2"/>
    <property type="match status" value="1"/>
</dbReference>
<dbReference type="SUPFAM" id="SSF55186">
    <property type="entry name" value="ThrRS/AlaRS common domain"/>
    <property type="match status" value="1"/>
</dbReference>
<dbReference type="InterPro" id="IPR003156">
    <property type="entry name" value="DHHA1_dom"/>
</dbReference>
<keyword evidence="3" id="KW-0436">Ligase</keyword>
<keyword evidence="8" id="KW-0030">Aminoacyl-tRNA synthetase</keyword>
<dbReference type="InterPro" id="IPR018164">
    <property type="entry name" value="Ala-tRNA-synth_IIc_N"/>
</dbReference>
<evidence type="ECO:0000259" key="10">
    <source>
        <dbReference type="PROSITE" id="PS50860"/>
    </source>
</evidence>
<evidence type="ECO:0000256" key="9">
    <source>
        <dbReference type="SAM" id="MobiDB-lite"/>
    </source>
</evidence>
<evidence type="ECO:0000256" key="4">
    <source>
        <dbReference type="ARBA" id="ARBA00022741"/>
    </source>
</evidence>
<dbReference type="InterPro" id="IPR050058">
    <property type="entry name" value="Ala-tRNA_ligase"/>
</dbReference>
<evidence type="ECO:0000256" key="1">
    <source>
        <dbReference type="ARBA" id="ARBA00008226"/>
    </source>
</evidence>
<keyword evidence="2" id="KW-0820">tRNA-binding</keyword>
<comment type="similarity">
    <text evidence="1">Belongs to the class-II aminoacyl-tRNA synthetase family.</text>
</comment>
<dbReference type="InterPro" id="IPR009000">
    <property type="entry name" value="Transl_B-barrel_sf"/>
</dbReference>
<dbReference type="PANTHER" id="PTHR11777:SF9">
    <property type="entry name" value="ALANINE--TRNA LIGASE, CYTOPLASMIC"/>
    <property type="match status" value="1"/>
</dbReference>
<keyword evidence="12" id="KW-1185">Reference proteome</keyword>
<reference evidence="11 12" key="1">
    <citation type="journal article" date="2021" name="Genome Biol. Evol.">
        <title>Complete Genome Sequencing of a Novel Gloeobacter Species from a Waterfall Cave in Mexico.</title>
        <authorList>
            <person name="Saw J.H."/>
            <person name="Cardona T."/>
            <person name="Montejano G."/>
        </authorList>
    </citation>
    <scope>NUCLEOTIDE SEQUENCE [LARGE SCALE GENOMIC DNA]</scope>
    <source>
        <strain evidence="11">MG652769</strain>
    </source>
</reference>
<evidence type="ECO:0000256" key="2">
    <source>
        <dbReference type="ARBA" id="ARBA00022555"/>
    </source>
</evidence>
<dbReference type="Gene3D" id="3.10.310.40">
    <property type="match status" value="1"/>
</dbReference>
<organism evidence="11 12">
    <name type="scientific">Gloeobacter morelensis MG652769</name>
    <dbReference type="NCBI Taxonomy" id="2781736"/>
    <lineage>
        <taxon>Bacteria</taxon>
        <taxon>Bacillati</taxon>
        <taxon>Cyanobacteriota</taxon>
        <taxon>Cyanophyceae</taxon>
        <taxon>Gloeobacterales</taxon>
        <taxon>Gloeobacteraceae</taxon>
        <taxon>Gloeobacter</taxon>
        <taxon>Gloeobacter morelensis</taxon>
    </lineage>
</organism>
<dbReference type="Gene3D" id="3.30.54.20">
    <property type="match status" value="1"/>
</dbReference>
<sequence>MEESRAQGQPEAAATADRNGEAKTVFVGHRTLAAPAQVLGILAGGKPCAEAGAGAEVVVVLSHSPFLAEGSGQACDQGVLAAENLVVAVEAVRRQGAVYLHKGKVQRGELKVGATVQAQVNAVRRRLVQTHHSAIHLLHAALRRVLGAEIEQRGALAGPDRLRFEFATPRPLGEQEVARVEQVVNLWVLEGHPLGVETMPAEKARQIGALPFPGERYGEQVRVVGAPEIGFELCGGTHVSNTVEIGPFKIVGESEPEAGVRRIEAVAGLAVLDYLRAHEQITRVLSTQFQAPLAQLPERLGAVLSQAQRAISQVEGLKVALALARCEACLGEVEQYGQYRVLVADLGDTEPAALAAAAEGTLSKLSEGTVVLGSTPGADAVAFAVAFSPKAVGLGLNAGQFAAALAQLTGGGDTQGNAQIAQAGGRQPTRLKAALDLAFAKLYDTFNDT</sequence>
<feature type="region of interest" description="Disordered" evidence="9">
    <location>
        <begin position="1"/>
        <end position="20"/>
    </location>
</feature>
<gene>
    <name evidence="11" type="ORF">ISF26_22495</name>
</gene>
<dbReference type="Pfam" id="PF01411">
    <property type="entry name" value="tRNA-synt_2c"/>
    <property type="match status" value="1"/>
</dbReference>
<evidence type="ECO:0000313" key="12">
    <source>
        <dbReference type="Proteomes" id="UP001054846"/>
    </source>
</evidence>
<dbReference type="SUPFAM" id="SSF50447">
    <property type="entry name" value="Translation proteins"/>
    <property type="match status" value="1"/>
</dbReference>
<keyword evidence="7" id="KW-0648">Protein biosynthesis</keyword>
<feature type="domain" description="Alanyl-transfer RNA synthetases family profile" evidence="10">
    <location>
        <begin position="1"/>
        <end position="277"/>
    </location>
</feature>
<keyword evidence="4" id="KW-0547">Nucleotide-binding</keyword>
<dbReference type="InterPro" id="IPR018165">
    <property type="entry name" value="Ala-tRNA-synth_IIc_core"/>
</dbReference>
<evidence type="ECO:0000313" key="11">
    <source>
        <dbReference type="EMBL" id="UFP94475.1"/>
    </source>
</evidence>
<dbReference type="Pfam" id="PF02272">
    <property type="entry name" value="DHHA1"/>
    <property type="match status" value="1"/>
</dbReference>
<dbReference type="SMART" id="SM00863">
    <property type="entry name" value="tRNA_SAD"/>
    <property type="match status" value="1"/>
</dbReference>
<dbReference type="EMBL" id="CP063845">
    <property type="protein sequence ID" value="UFP94475.1"/>
    <property type="molecule type" value="Genomic_DNA"/>
</dbReference>
<dbReference type="PROSITE" id="PS50860">
    <property type="entry name" value="AA_TRNA_LIGASE_II_ALA"/>
    <property type="match status" value="1"/>
</dbReference>